<dbReference type="InterPro" id="IPR000804">
    <property type="entry name" value="Clathrin_sm-chain_CS"/>
</dbReference>
<proteinExistence type="inferred from homology"/>
<keyword evidence="3" id="KW-0813">Transport</keyword>
<evidence type="ECO:0000256" key="4">
    <source>
        <dbReference type="ARBA" id="ARBA00022927"/>
    </source>
</evidence>
<comment type="caution">
    <text evidence="7">The sequence shown here is derived from an EMBL/GenBank/DDBJ whole genome shotgun (WGS) entry which is preliminary data.</text>
</comment>
<dbReference type="InterPro" id="IPR022775">
    <property type="entry name" value="AP_mu_sigma_su"/>
</dbReference>
<keyword evidence="4" id="KW-0653">Protein transport</keyword>
<evidence type="ECO:0000256" key="5">
    <source>
        <dbReference type="ARBA" id="ARBA00023136"/>
    </source>
</evidence>
<dbReference type="Gene3D" id="3.30.450.60">
    <property type="match status" value="1"/>
</dbReference>
<dbReference type="Proteomes" id="UP001396334">
    <property type="component" value="Unassembled WGS sequence"/>
</dbReference>
<dbReference type="Pfam" id="PF01217">
    <property type="entry name" value="Clat_adaptor_s"/>
    <property type="match status" value="1"/>
</dbReference>
<keyword evidence="8" id="KW-1185">Reference proteome</keyword>
<evidence type="ECO:0000256" key="2">
    <source>
        <dbReference type="ARBA" id="ARBA00006972"/>
    </source>
</evidence>
<gene>
    <name evidence="7" type="ORF">V6N11_075881</name>
</gene>
<keyword evidence="5" id="KW-0472">Membrane</keyword>
<comment type="subcellular location">
    <subcellularLocation>
        <location evidence="1">Endomembrane system</location>
    </subcellularLocation>
</comment>
<name>A0ABR2Q4L3_9ROSI</name>
<evidence type="ECO:0000256" key="1">
    <source>
        <dbReference type="ARBA" id="ARBA00004308"/>
    </source>
</evidence>
<dbReference type="EMBL" id="JBBPBN010000045">
    <property type="protein sequence ID" value="KAK8995615.1"/>
    <property type="molecule type" value="Genomic_DNA"/>
</dbReference>
<dbReference type="InterPro" id="IPR011012">
    <property type="entry name" value="Longin-like_dom_sf"/>
</dbReference>
<evidence type="ECO:0000259" key="6">
    <source>
        <dbReference type="Pfam" id="PF01217"/>
    </source>
</evidence>
<dbReference type="SUPFAM" id="SSF64356">
    <property type="entry name" value="SNARE-like"/>
    <property type="match status" value="1"/>
</dbReference>
<sequence length="374" mass="42507">MINLKISGPSGFRRMMPSAAEIWTGIDEASDDVDRRCWIEWGLSPDLSLSSKTFAMTVHEFPSYTTSVSQGQDIDGRCHGIKHLMFGGISGFILFHFATHHFFLIESGNQDMLDALFVCKSLVAAKLEIKACGMKCSFKVGHISERNYAGSVISFGELLMWKIDQILLEMECKFGEKEEKQKEKGRGGDIGPPNPNHVRLFVVFRKIYREKRAKMIDKSCDGDEHSREDSTSKILRISGEVLFLFSFHFKSEVRVLCSRVEDVSNFIDAESVFGPDSRLVYKHFATLYFVFVFDSSENELAVLDLIQVFVETLDKSFQNVCKLDTVFYYSQCKRMAQLISRNDIVAKHLVDDRLEAASYAITLIPKSASGWRSR</sequence>
<evidence type="ECO:0000256" key="3">
    <source>
        <dbReference type="ARBA" id="ARBA00022448"/>
    </source>
</evidence>
<protein>
    <recommendedName>
        <fullName evidence="6">AP complex mu/sigma subunit domain-containing protein</fullName>
    </recommendedName>
</protein>
<dbReference type="InterPro" id="IPR016635">
    <property type="entry name" value="AP_complex_ssu"/>
</dbReference>
<organism evidence="7 8">
    <name type="scientific">Hibiscus sabdariffa</name>
    <name type="common">roselle</name>
    <dbReference type="NCBI Taxonomy" id="183260"/>
    <lineage>
        <taxon>Eukaryota</taxon>
        <taxon>Viridiplantae</taxon>
        <taxon>Streptophyta</taxon>
        <taxon>Embryophyta</taxon>
        <taxon>Tracheophyta</taxon>
        <taxon>Spermatophyta</taxon>
        <taxon>Magnoliopsida</taxon>
        <taxon>eudicotyledons</taxon>
        <taxon>Gunneridae</taxon>
        <taxon>Pentapetalae</taxon>
        <taxon>rosids</taxon>
        <taxon>malvids</taxon>
        <taxon>Malvales</taxon>
        <taxon>Malvaceae</taxon>
        <taxon>Malvoideae</taxon>
        <taxon>Hibiscus</taxon>
    </lineage>
</organism>
<reference evidence="7 8" key="1">
    <citation type="journal article" date="2024" name="G3 (Bethesda)">
        <title>Genome assembly of Hibiscus sabdariffa L. provides insights into metabolisms of medicinal natural products.</title>
        <authorList>
            <person name="Kim T."/>
        </authorList>
    </citation>
    <scope>NUCLEOTIDE SEQUENCE [LARGE SCALE GENOMIC DNA]</scope>
    <source>
        <strain evidence="7">TK-2024</strain>
        <tissue evidence="7">Old leaves</tissue>
    </source>
</reference>
<dbReference type="PROSITE" id="PS00989">
    <property type="entry name" value="CLAT_ADAPTOR_S"/>
    <property type="match status" value="1"/>
</dbReference>
<feature type="domain" description="AP complex mu/sigma subunit" evidence="6">
    <location>
        <begin position="253"/>
        <end position="332"/>
    </location>
</feature>
<dbReference type="PANTHER" id="PTHR11753">
    <property type="entry name" value="ADAPTOR COMPLEXES SMALL SUBUNIT FAMILY"/>
    <property type="match status" value="1"/>
</dbReference>
<accession>A0ABR2Q4L3</accession>
<comment type="similarity">
    <text evidence="2">Belongs to the adaptor complexes small subunit family.</text>
</comment>
<evidence type="ECO:0000313" key="7">
    <source>
        <dbReference type="EMBL" id="KAK8995615.1"/>
    </source>
</evidence>
<evidence type="ECO:0000313" key="8">
    <source>
        <dbReference type="Proteomes" id="UP001396334"/>
    </source>
</evidence>